<dbReference type="Pfam" id="PF04371">
    <property type="entry name" value="PAD_porph"/>
    <property type="match status" value="1"/>
</dbReference>
<organism evidence="2 3">
    <name type="scientific">Morganella morganii</name>
    <name type="common">Proteus morganii</name>
    <dbReference type="NCBI Taxonomy" id="582"/>
    <lineage>
        <taxon>Bacteria</taxon>
        <taxon>Pseudomonadati</taxon>
        <taxon>Pseudomonadota</taxon>
        <taxon>Gammaproteobacteria</taxon>
        <taxon>Enterobacterales</taxon>
        <taxon>Morganellaceae</taxon>
        <taxon>Morganella</taxon>
    </lineage>
</organism>
<dbReference type="AlphaFoldDB" id="A0AAN5RYU2"/>
<dbReference type="InterPro" id="IPR007466">
    <property type="entry name" value="Peptidyl-Arg-deiminase_porph"/>
</dbReference>
<dbReference type="SUPFAM" id="SSF55909">
    <property type="entry name" value="Pentein"/>
    <property type="match status" value="1"/>
</dbReference>
<dbReference type="Gene3D" id="3.75.10.10">
    <property type="entry name" value="L-arginine/glycine Amidinotransferase, Chain A"/>
    <property type="match status" value="1"/>
</dbReference>
<sequence>MAFGADTDMGRQRTEQMLSHYFGLKTIIRLNGIRNHDITDAHIDFLCTVHNSFTTDGQTHDTD</sequence>
<dbReference type="GO" id="GO:0009446">
    <property type="term" value="P:putrescine biosynthetic process"/>
    <property type="evidence" value="ECO:0007669"/>
    <property type="project" value="InterPro"/>
</dbReference>
<name>A0AAN5RYU2_MORMO</name>
<evidence type="ECO:0000313" key="2">
    <source>
        <dbReference type="EMBL" id="HAT3807939.1"/>
    </source>
</evidence>
<dbReference type="EMBL" id="DACSWI010000001">
    <property type="protein sequence ID" value="HAT3807939.1"/>
    <property type="molecule type" value="Genomic_DNA"/>
</dbReference>
<reference evidence="2" key="1">
    <citation type="journal article" date="2018" name="Genome Biol.">
        <title>SKESA: strategic k-mer extension for scrupulous assemblies.</title>
        <authorList>
            <person name="Souvorov A."/>
            <person name="Agarwala R."/>
            <person name="Lipman D.J."/>
        </authorList>
    </citation>
    <scope>NUCLEOTIDE SEQUENCE</scope>
    <source>
        <strain evidence="2">Morganella morganii ARLG-3209</strain>
    </source>
</reference>
<dbReference type="GO" id="GO:0004668">
    <property type="term" value="F:protein-arginine deiminase activity"/>
    <property type="evidence" value="ECO:0007669"/>
    <property type="project" value="InterPro"/>
</dbReference>
<dbReference type="Proteomes" id="UP000865968">
    <property type="component" value="Unassembled WGS sequence"/>
</dbReference>
<comment type="caution">
    <text evidence="2">The sequence shown here is derived from an EMBL/GenBank/DDBJ whole genome shotgun (WGS) entry which is preliminary data.</text>
</comment>
<protein>
    <submittedName>
        <fullName evidence="2">Agmatine deiminase family protein</fullName>
    </submittedName>
</protein>
<evidence type="ECO:0000313" key="3">
    <source>
        <dbReference type="Proteomes" id="UP000865968"/>
    </source>
</evidence>
<evidence type="ECO:0000256" key="1">
    <source>
        <dbReference type="ARBA" id="ARBA00022801"/>
    </source>
</evidence>
<reference evidence="2" key="2">
    <citation type="submission" date="2020-10" db="EMBL/GenBank/DDBJ databases">
        <authorList>
            <consortium name="NCBI Pathogen Detection Project"/>
        </authorList>
    </citation>
    <scope>NUCLEOTIDE SEQUENCE</scope>
    <source>
        <strain evidence="2">Morganella morganii ARLG-3209</strain>
    </source>
</reference>
<accession>A0AAN5RYU2</accession>
<gene>
    <name evidence="2" type="ORF">I8608_000743</name>
</gene>
<keyword evidence="1" id="KW-0378">Hydrolase</keyword>
<proteinExistence type="predicted"/>